<organism evidence="1 2">
    <name type="scientific">Necator americanus</name>
    <name type="common">Human hookworm</name>
    <dbReference type="NCBI Taxonomy" id="51031"/>
    <lineage>
        <taxon>Eukaryota</taxon>
        <taxon>Metazoa</taxon>
        <taxon>Ecdysozoa</taxon>
        <taxon>Nematoda</taxon>
        <taxon>Chromadorea</taxon>
        <taxon>Rhabditida</taxon>
        <taxon>Rhabditina</taxon>
        <taxon>Rhabditomorpha</taxon>
        <taxon>Strongyloidea</taxon>
        <taxon>Ancylostomatidae</taxon>
        <taxon>Bunostominae</taxon>
        <taxon>Necator</taxon>
    </lineage>
</organism>
<dbReference type="EMBL" id="JAVFWL010000003">
    <property type="protein sequence ID" value="KAK6746464.1"/>
    <property type="molecule type" value="Genomic_DNA"/>
</dbReference>
<protein>
    <recommendedName>
        <fullName evidence="3">Reverse transcriptase domain-containing protein</fullName>
    </recommendedName>
</protein>
<comment type="caution">
    <text evidence="1">The sequence shown here is derived from an EMBL/GenBank/DDBJ whole genome shotgun (WGS) entry which is preliminary data.</text>
</comment>
<proteinExistence type="predicted"/>
<dbReference type="Proteomes" id="UP001303046">
    <property type="component" value="Unassembled WGS sequence"/>
</dbReference>
<evidence type="ECO:0000313" key="1">
    <source>
        <dbReference type="EMBL" id="KAK6746464.1"/>
    </source>
</evidence>
<name>A0ABR1D7I0_NECAM</name>
<sequence length="85" mass="9831">MTPINELMLQFEHQLGIQHRSRTVTGVRQRAVAGPFLFNFVIDYIMRRTVDQSPVDIVLAPAYGVLLRPDKMRADLDLFETSNWN</sequence>
<evidence type="ECO:0008006" key="3">
    <source>
        <dbReference type="Google" id="ProtNLM"/>
    </source>
</evidence>
<accession>A0ABR1D7I0</accession>
<keyword evidence="2" id="KW-1185">Reference proteome</keyword>
<reference evidence="1 2" key="1">
    <citation type="submission" date="2023-08" db="EMBL/GenBank/DDBJ databases">
        <title>A Necator americanus chromosomal reference genome.</title>
        <authorList>
            <person name="Ilik V."/>
            <person name="Petrzelkova K.J."/>
            <person name="Pardy F."/>
            <person name="Fuh T."/>
            <person name="Niatou-Singa F.S."/>
            <person name="Gouil Q."/>
            <person name="Baker L."/>
            <person name="Ritchie M.E."/>
            <person name="Jex A.R."/>
            <person name="Gazzola D."/>
            <person name="Li H."/>
            <person name="Toshio Fujiwara R."/>
            <person name="Zhan B."/>
            <person name="Aroian R.V."/>
            <person name="Pafco B."/>
            <person name="Schwarz E.M."/>
        </authorList>
    </citation>
    <scope>NUCLEOTIDE SEQUENCE [LARGE SCALE GENOMIC DNA]</scope>
    <source>
        <strain evidence="1 2">Aroian</strain>
        <tissue evidence="1">Whole animal</tissue>
    </source>
</reference>
<evidence type="ECO:0000313" key="2">
    <source>
        <dbReference type="Proteomes" id="UP001303046"/>
    </source>
</evidence>
<gene>
    <name evidence="1" type="primary">Necator_chrIII.g13282</name>
    <name evidence="1" type="ORF">RB195_012515</name>
</gene>